<feature type="domain" description="PARP alpha-helical" evidence="16">
    <location>
        <begin position="180"/>
        <end position="297"/>
    </location>
</feature>
<evidence type="ECO:0000313" key="18">
    <source>
        <dbReference type="EnsemblMetazoa" id="XP_785135"/>
    </source>
</evidence>
<dbReference type="InParanoid" id="A0A7M7RDV6"/>
<evidence type="ECO:0000256" key="9">
    <source>
        <dbReference type="ARBA" id="ARBA00023027"/>
    </source>
</evidence>
<keyword evidence="6" id="KW-0677">Repeat</keyword>
<sequence>MPPKKRAASTKAGGKGAKAVKKEPDDGGLKAAVEKLKTADKGKKVTHTKDSLCSWPGTVVDDYDCMLNQTNIGHNNNKFYLIQLLESYSEYAVFTRWGRVGETGMNATQEFTKADEESAIKYFCKKFNDKTKNKWENRANFEPKAGKYTLIEVEDADEEELQETSDKLAEVDDSTKAVQPSKLDKATQEFVKLVFNEDMFKEQMTKFEIDVKKMPLGKLSKAQLAKGFEALEELEDAIQKKAKKPKLSDLSSKFYTIIPHSFGRKIPPVIDDAEKIQAKKDMLLVLGDIEIALGMQKEKKKKDAAAGDAVPHPLDVKYELLKCELDLLDPSSKEFKIVKTYVANTGSGNMDKKLLHVWKMDREDEGARFAEHKDITNRRLLWHGTNVAVVAAILKTGLRIMPHSGGRVGRGIYLASEQSKSAGYVGSANDGRAVMFLNEAALGKEHIIKANDCSLKEAPNGCDCVIAKGNQEPDPKKETILKLDGKDVVVPQGKPVQQPKYSSSHFYQSEYLVYKESQNRMRYLCLFKFF</sequence>
<feature type="region of interest" description="Disordered" evidence="14">
    <location>
        <begin position="1"/>
        <end position="27"/>
    </location>
</feature>
<dbReference type="InterPro" id="IPR036616">
    <property type="entry name" value="Poly(ADP-ribose)pol_reg_dom_sf"/>
</dbReference>
<dbReference type="PANTHER" id="PTHR10459:SF66">
    <property type="entry name" value="PROTEIN MONO-ADP-RIBOSYLTRANSFERASE PARP3"/>
    <property type="match status" value="1"/>
</dbReference>
<dbReference type="Gene3D" id="1.20.142.10">
    <property type="entry name" value="Poly(ADP-ribose) polymerase, regulatory domain"/>
    <property type="match status" value="1"/>
</dbReference>
<dbReference type="InterPro" id="IPR012317">
    <property type="entry name" value="Poly(ADP-ribose)pol_cat_dom"/>
</dbReference>
<dbReference type="PANTHER" id="PTHR10459">
    <property type="entry name" value="DNA LIGASE"/>
    <property type="match status" value="1"/>
</dbReference>
<dbReference type="KEGG" id="spu:579954"/>
<keyword evidence="19" id="KW-1185">Reference proteome</keyword>
<dbReference type="SUPFAM" id="SSF56399">
    <property type="entry name" value="ADP-ribosylation"/>
    <property type="match status" value="1"/>
</dbReference>
<keyword evidence="8" id="KW-0862">Zinc</keyword>
<name>A0A7M7RDV6_STRPU</name>
<evidence type="ECO:0000256" key="4">
    <source>
        <dbReference type="ARBA" id="ARBA00022695"/>
    </source>
</evidence>
<dbReference type="EnsemblMetazoa" id="XM_780042">
    <property type="protein sequence ID" value="XP_785135"/>
    <property type="gene ID" value="LOC579954"/>
</dbReference>
<keyword evidence="3 13" id="KW-0808">Transferase</keyword>
<dbReference type="FunFam" id="2.20.140.10:FF:000001">
    <property type="entry name" value="Poly [ADP-ribose] polymerase"/>
    <property type="match status" value="1"/>
</dbReference>
<evidence type="ECO:0000256" key="14">
    <source>
        <dbReference type="SAM" id="MobiDB-lite"/>
    </source>
</evidence>
<dbReference type="OrthoDB" id="2017365at2759"/>
<dbReference type="SUPFAM" id="SSF142921">
    <property type="entry name" value="WGR domain-like"/>
    <property type="match status" value="1"/>
</dbReference>
<keyword evidence="11" id="KW-0539">Nucleus</keyword>
<dbReference type="InterPro" id="IPR008893">
    <property type="entry name" value="WGR_domain"/>
</dbReference>
<keyword evidence="2 13" id="KW-0328">Glycosyltransferase</keyword>
<dbReference type="PROSITE" id="PS51059">
    <property type="entry name" value="PARP_CATALYTIC"/>
    <property type="match status" value="1"/>
</dbReference>
<dbReference type="Pfam" id="PF05406">
    <property type="entry name" value="WGR"/>
    <property type="match status" value="1"/>
</dbReference>
<dbReference type="FunFam" id="3.90.228.10:FF:000009">
    <property type="entry name" value="Poly [ADP-ribose] polymerase"/>
    <property type="match status" value="1"/>
</dbReference>
<dbReference type="GO" id="GO:0003677">
    <property type="term" value="F:DNA binding"/>
    <property type="evidence" value="ECO:0007669"/>
    <property type="project" value="UniProtKB-KW"/>
</dbReference>
<dbReference type="InterPro" id="IPR036930">
    <property type="entry name" value="WGR_dom_sf"/>
</dbReference>
<dbReference type="InterPro" id="IPR050800">
    <property type="entry name" value="ARTD/PARP"/>
</dbReference>
<comment type="similarity">
    <text evidence="12">Belongs to the ARTD/PARP family.</text>
</comment>
<accession>A0A7M7RDV6</accession>
<evidence type="ECO:0000313" key="19">
    <source>
        <dbReference type="Proteomes" id="UP000007110"/>
    </source>
</evidence>
<dbReference type="GO" id="GO:0008270">
    <property type="term" value="F:zinc ion binding"/>
    <property type="evidence" value="ECO:0007669"/>
    <property type="project" value="UniProtKB-KW"/>
</dbReference>
<dbReference type="GO" id="GO:0005730">
    <property type="term" value="C:nucleolus"/>
    <property type="evidence" value="ECO:0000318"/>
    <property type="project" value="GO_Central"/>
</dbReference>
<dbReference type="OMA" id="HHITTDN"/>
<comment type="subcellular location">
    <subcellularLocation>
        <location evidence="1">Nucleus</location>
    </subcellularLocation>
</comment>
<keyword evidence="5" id="KW-0479">Metal-binding</keyword>
<dbReference type="SMART" id="SM00773">
    <property type="entry name" value="WGR"/>
    <property type="match status" value="1"/>
</dbReference>
<evidence type="ECO:0000256" key="1">
    <source>
        <dbReference type="ARBA" id="ARBA00004123"/>
    </source>
</evidence>
<organism evidence="18 19">
    <name type="scientific">Strongylocentrotus purpuratus</name>
    <name type="common">Purple sea urchin</name>
    <dbReference type="NCBI Taxonomy" id="7668"/>
    <lineage>
        <taxon>Eukaryota</taxon>
        <taxon>Metazoa</taxon>
        <taxon>Echinodermata</taxon>
        <taxon>Eleutherozoa</taxon>
        <taxon>Echinozoa</taxon>
        <taxon>Echinoidea</taxon>
        <taxon>Euechinoidea</taxon>
        <taxon>Echinacea</taxon>
        <taxon>Camarodonta</taxon>
        <taxon>Echinidea</taxon>
        <taxon>Strongylocentrotidae</taxon>
        <taxon>Strongylocentrotus</taxon>
    </lineage>
</organism>
<reference evidence="18" key="2">
    <citation type="submission" date="2021-01" db="UniProtKB">
        <authorList>
            <consortium name="EnsemblMetazoa"/>
        </authorList>
    </citation>
    <scope>IDENTIFICATION</scope>
</reference>
<keyword evidence="9 13" id="KW-0520">NAD</keyword>
<dbReference type="GO" id="GO:0003950">
    <property type="term" value="F:NAD+ poly-ADP-ribosyltransferase activity"/>
    <property type="evidence" value="ECO:0000318"/>
    <property type="project" value="GO_Central"/>
</dbReference>
<evidence type="ECO:0000259" key="16">
    <source>
        <dbReference type="PROSITE" id="PS51060"/>
    </source>
</evidence>
<dbReference type="Proteomes" id="UP000007110">
    <property type="component" value="Unassembled WGS sequence"/>
</dbReference>
<dbReference type="GO" id="GO:0016779">
    <property type="term" value="F:nucleotidyltransferase activity"/>
    <property type="evidence" value="ECO:0007669"/>
    <property type="project" value="UniProtKB-KW"/>
</dbReference>
<keyword evidence="7" id="KW-0863">Zinc-finger</keyword>
<keyword evidence="4" id="KW-0548">Nucleotidyltransferase</keyword>
<dbReference type="GO" id="GO:0006302">
    <property type="term" value="P:double-strand break repair"/>
    <property type="evidence" value="ECO:0000318"/>
    <property type="project" value="GO_Central"/>
</dbReference>
<keyword evidence="10" id="KW-0238">DNA-binding</keyword>
<evidence type="ECO:0000259" key="15">
    <source>
        <dbReference type="PROSITE" id="PS51059"/>
    </source>
</evidence>
<evidence type="ECO:0000256" key="10">
    <source>
        <dbReference type="ARBA" id="ARBA00023125"/>
    </source>
</evidence>
<dbReference type="CTD" id="10039"/>
<dbReference type="GeneID" id="579954"/>
<dbReference type="InterPro" id="IPR004102">
    <property type="entry name" value="Poly(ADP-ribose)pol_reg_dom"/>
</dbReference>
<proteinExistence type="inferred from homology"/>
<dbReference type="Pfam" id="PF02877">
    <property type="entry name" value="PARP_reg"/>
    <property type="match status" value="1"/>
</dbReference>
<evidence type="ECO:0000256" key="3">
    <source>
        <dbReference type="ARBA" id="ARBA00022679"/>
    </source>
</evidence>
<evidence type="ECO:0000259" key="17">
    <source>
        <dbReference type="PROSITE" id="PS51977"/>
    </source>
</evidence>
<dbReference type="PROSITE" id="PS51977">
    <property type="entry name" value="WGR"/>
    <property type="match status" value="1"/>
</dbReference>
<evidence type="ECO:0000256" key="2">
    <source>
        <dbReference type="ARBA" id="ARBA00022676"/>
    </source>
</evidence>
<dbReference type="CDD" id="cd08002">
    <property type="entry name" value="WGR_PARP3_like"/>
    <property type="match status" value="1"/>
</dbReference>
<feature type="domain" description="WGR" evidence="17">
    <location>
        <begin position="56"/>
        <end position="148"/>
    </location>
</feature>
<evidence type="ECO:0000256" key="6">
    <source>
        <dbReference type="ARBA" id="ARBA00022737"/>
    </source>
</evidence>
<evidence type="ECO:0000256" key="11">
    <source>
        <dbReference type="ARBA" id="ARBA00023242"/>
    </source>
</evidence>
<dbReference type="RefSeq" id="XP_785135.3">
    <property type="nucleotide sequence ID" value="XM_780042.5"/>
</dbReference>
<feature type="domain" description="PARP catalytic" evidence="15">
    <location>
        <begin position="312"/>
        <end position="530"/>
    </location>
</feature>
<dbReference type="PROSITE" id="PS51060">
    <property type="entry name" value="PARP_ALPHA_HD"/>
    <property type="match status" value="1"/>
</dbReference>
<dbReference type="CDD" id="cd01437">
    <property type="entry name" value="parp_like"/>
    <property type="match status" value="1"/>
</dbReference>
<evidence type="ECO:0000256" key="7">
    <source>
        <dbReference type="ARBA" id="ARBA00022771"/>
    </source>
</evidence>
<protein>
    <recommendedName>
        <fullName evidence="13">Poly [ADP-ribose] polymerase</fullName>
        <shortName evidence="13">PARP</shortName>
        <ecNumber evidence="13">2.4.2.-</ecNumber>
    </recommendedName>
</protein>
<reference evidence="19" key="1">
    <citation type="submission" date="2015-02" db="EMBL/GenBank/DDBJ databases">
        <title>Genome sequencing for Strongylocentrotus purpuratus.</title>
        <authorList>
            <person name="Murali S."/>
            <person name="Liu Y."/>
            <person name="Vee V."/>
            <person name="English A."/>
            <person name="Wang M."/>
            <person name="Skinner E."/>
            <person name="Han Y."/>
            <person name="Muzny D.M."/>
            <person name="Worley K.C."/>
            <person name="Gibbs R.A."/>
        </authorList>
    </citation>
    <scope>NUCLEOTIDE SEQUENCE</scope>
</reference>
<dbReference type="Gene3D" id="2.20.140.10">
    <property type="entry name" value="WGR domain"/>
    <property type="match status" value="1"/>
</dbReference>
<dbReference type="Pfam" id="PF00644">
    <property type="entry name" value="PARP"/>
    <property type="match status" value="1"/>
</dbReference>
<dbReference type="GO" id="GO:0035861">
    <property type="term" value="C:site of double-strand break"/>
    <property type="evidence" value="ECO:0000318"/>
    <property type="project" value="GO_Central"/>
</dbReference>
<dbReference type="AlphaFoldDB" id="A0A7M7RDV6"/>
<dbReference type="FunFam" id="1.20.142.10:FF:000001">
    <property type="entry name" value="Poly [ADP-ribose] polymerase"/>
    <property type="match status" value="1"/>
</dbReference>
<evidence type="ECO:0000256" key="5">
    <source>
        <dbReference type="ARBA" id="ARBA00022723"/>
    </source>
</evidence>
<evidence type="ECO:0000256" key="8">
    <source>
        <dbReference type="ARBA" id="ARBA00022833"/>
    </source>
</evidence>
<dbReference type="Gene3D" id="3.90.228.10">
    <property type="match status" value="1"/>
</dbReference>
<dbReference type="SUPFAM" id="SSF47587">
    <property type="entry name" value="Domain of poly(ADP-ribose) polymerase"/>
    <property type="match status" value="1"/>
</dbReference>
<evidence type="ECO:0000256" key="12">
    <source>
        <dbReference type="ARBA" id="ARBA00024347"/>
    </source>
</evidence>
<dbReference type="EC" id="2.4.2.-" evidence="13"/>
<evidence type="ECO:0000256" key="13">
    <source>
        <dbReference type="RuleBase" id="RU362114"/>
    </source>
</evidence>